<dbReference type="InterPro" id="IPR044839">
    <property type="entry name" value="NDR1-like"/>
</dbReference>
<dbReference type="EnsemblPlants" id="TraesCS1D02G302700.1">
    <property type="protein sequence ID" value="TraesCS1D02G302700.1.cds1"/>
    <property type="gene ID" value="TraesCS1D02G302700"/>
</dbReference>
<dbReference type="GO" id="GO:0016020">
    <property type="term" value="C:membrane"/>
    <property type="evidence" value="ECO:0007669"/>
    <property type="project" value="UniProtKB-SubCell"/>
</dbReference>
<dbReference type="Pfam" id="PF03168">
    <property type="entry name" value="LEA_2"/>
    <property type="match status" value="1"/>
</dbReference>
<evidence type="ECO:0000256" key="2">
    <source>
        <dbReference type="ARBA" id="ARBA00022692"/>
    </source>
</evidence>
<dbReference type="Gramene" id="TraesWEE_scaffold_054738_01G000100.1">
    <property type="protein sequence ID" value="TraesWEE_scaffold_054738_01G000100.1"/>
    <property type="gene ID" value="TraesWEE_scaffold_054738_01G000100"/>
</dbReference>
<organism evidence="7">
    <name type="scientific">Triticum aestivum</name>
    <name type="common">Wheat</name>
    <dbReference type="NCBI Taxonomy" id="4565"/>
    <lineage>
        <taxon>Eukaryota</taxon>
        <taxon>Viridiplantae</taxon>
        <taxon>Streptophyta</taxon>
        <taxon>Embryophyta</taxon>
        <taxon>Tracheophyta</taxon>
        <taxon>Spermatophyta</taxon>
        <taxon>Magnoliopsida</taxon>
        <taxon>Liliopsida</taxon>
        <taxon>Poales</taxon>
        <taxon>Poaceae</taxon>
        <taxon>BOP clade</taxon>
        <taxon>Pooideae</taxon>
        <taxon>Triticodae</taxon>
        <taxon>Triticeae</taxon>
        <taxon>Triticinae</taxon>
        <taxon>Triticum</taxon>
    </lineage>
</organism>
<keyword evidence="2 5" id="KW-0812">Transmembrane</keyword>
<name>A0A3B5ZXH9_WHEAT</name>
<evidence type="ECO:0000313" key="7">
    <source>
        <dbReference type="EnsemblPlants" id="TraesCS1D02G302700.1.cds1"/>
    </source>
</evidence>
<evidence type="ECO:0000256" key="4">
    <source>
        <dbReference type="ARBA" id="ARBA00023136"/>
    </source>
</evidence>
<reference evidence="7" key="2">
    <citation type="submission" date="2018-10" db="UniProtKB">
        <authorList>
            <consortium name="EnsemblPlants"/>
        </authorList>
    </citation>
    <scope>IDENTIFICATION</scope>
</reference>
<dbReference type="Gene3D" id="2.60.40.1820">
    <property type="match status" value="1"/>
</dbReference>
<evidence type="ECO:0000259" key="6">
    <source>
        <dbReference type="SMART" id="SM00769"/>
    </source>
</evidence>
<dbReference type="Gramene" id="TraesCLE_scaffold_060016_01G000100.1">
    <property type="protein sequence ID" value="TraesCLE_scaffold_060016_01G000100.1"/>
    <property type="gene ID" value="TraesCLE_scaffold_060016_01G000100"/>
</dbReference>
<proteinExistence type="predicted"/>
<dbReference type="Gramene" id="TraesCS1D02G302700.1">
    <property type="protein sequence ID" value="TraesCS1D02G302700.1.cds1"/>
    <property type="gene ID" value="TraesCS1D02G302700"/>
</dbReference>
<dbReference type="AlphaFoldDB" id="A0A3B5ZXH9"/>
<dbReference type="Gramene" id="TraesCAD_scaffold_011240_01G000100.1">
    <property type="protein sequence ID" value="TraesCAD_scaffold_011240_01G000100.1"/>
    <property type="gene ID" value="TraesCAD_scaffold_011240_01G000100"/>
</dbReference>
<dbReference type="Gramene" id="TraesNOR1D03G00536380.1">
    <property type="protein sequence ID" value="TraesNOR1D03G00536380.1.CDS1"/>
    <property type="gene ID" value="TraesNOR1D03G00536380"/>
</dbReference>
<dbReference type="GO" id="GO:0098542">
    <property type="term" value="P:defense response to other organism"/>
    <property type="evidence" value="ECO:0007669"/>
    <property type="project" value="InterPro"/>
</dbReference>
<dbReference type="InterPro" id="IPR013990">
    <property type="entry name" value="WHy-dom"/>
</dbReference>
<evidence type="ECO:0000313" key="8">
    <source>
        <dbReference type="Proteomes" id="UP000019116"/>
    </source>
</evidence>
<dbReference type="Gramene" id="TraesSTA1D03G00527480.1">
    <property type="protein sequence ID" value="TraesSTA1D03G00527480.1.CDS1"/>
    <property type="gene ID" value="TraesSTA1D03G00527480"/>
</dbReference>
<dbReference type="OMA" id="MNMTVQA"/>
<accession>A0A3B5ZXH9</accession>
<dbReference type="Proteomes" id="UP000019116">
    <property type="component" value="Chromosome 1D"/>
</dbReference>
<keyword evidence="3 5" id="KW-1133">Transmembrane helix</keyword>
<keyword evidence="8" id="KW-1185">Reference proteome</keyword>
<dbReference type="RefSeq" id="XP_044444783.1">
    <property type="nucleotide sequence ID" value="XM_044588848.1"/>
</dbReference>
<dbReference type="Gramene" id="TraesCS1D03G0722400.1">
    <property type="protein sequence ID" value="TraesCS1D03G0722400.1.CDS1"/>
    <property type="gene ID" value="TraesCS1D03G0722400"/>
</dbReference>
<protein>
    <recommendedName>
        <fullName evidence="6">Water stress and hypersensitive response domain-containing protein</fullName>
    </recommendedName>
</protein>
<dbReference type="PANTHER" id="PTHR31234">
    <property type="entry name" value="LATE EMBRYOGENESIS ABUNDANT (LEA) HYDROXYPROLINE-RICH GLYCOPROTEIN FAMILY"/>
    <property type="match status" value="1"/>
</dbReference>
<comment type="subcellular location">
    <subcellularLocation>
        <location evidence="1">Membrane</location>
        <topology evidence="1">Single-pass membrane protein</topology>
    </subcellularLocation>
</comment>
<dbReference type="GeneID" id="123171270"/>
<dbReference type="InterPro" id="IPR004864">
    <property type="entry name" value="LEA_2"/>
</dbReference>
<evidence type="ECO:0000256" key="1">
    <source>
        <dbReference type="ARBA" id="ARBA00004167"/>
    </source>
</evidence>
<evidence type="ECO:0000256" key="3">
    <source>
        <dbReference type="ARBA" id="ARBA00022989"/>
    </source>
</evidence>
<dbReference type="PANTHER" id="PTHR31234:SF2">
    <property type="entry name" value="OS05G0199100 PROTEIN"/>
    <property type="match status" value="1"/>
</dbReference>
<dbReference type="GO" id="GO:0009269">
    <property type="term" value="P:response to desiccation"/>
    <property type="evidence" value="ECO:0007669"/>
    <property type="project" value="InterPro"/>
</dbReference>
<dbReference type="SUPFAM" id="SSF117070">
    <property type="entry name" value="LEA14-like"/>
    <property type="match status" value="1"/>
</dbReference>
<sequence>MTALTVLIPHSRQPRARAREQQSLRCMSGSGEMPPAARQSRRRHAIIFASFVVLVLLLLAAVAAIVLLAVLRPRDPTTELLSANATGAAPRVTLPTVSVQLNVTFLLVVRVRNPNPASFRYGEAATTLLYRGAPVGSAVVPAGTVPSRGATTMRLGMTVQADKVVAAAGIGGLLGDVLAGEMEFEARTDVKGRVTFLGFVKRNAQGRSACRIAIGVPDVKVRRQECHNEARL</sequence>
<feature type="transmembrane region" description="Helical" evidence="5">
    <location>
        <begin position="45"/>
        <end position="72"/>
    </location>
</feature>
<dbReference type="Gramene" id="TraesROB_scaffold_050752_01G000100.1">
    <property type="protein sequence ID" value="TraesROB_scaffold_050752_01G000100.1"/>
    <property type="gene ID" value="TraesROB_scaffold_050752_01G000100"/>
</dbReference>
<feature type="domain" description="Water stress and hypersensitive response" evidence="6">
    <location>
        <begin position="94"/>
        <end position="209"/>
    </location>
</feature>
<evidence type="ECO:0000256" key="5">
    <source>
        <dbReference type="SAM" id="Phobius"/>
    </source>
</evidence>
<keyword evidence="4 5" id="KW-0472">Membrane</keyword>
<dbReference type="OrthoDB" id="1910624at2759"/>
<gene>
    <name evidence="7" type="primary">LOC123171270</name>
</gene>
<reference evidence="7" key="1">
    <citation type="submission" date="2018-08" db="EMBL/GenBank/DDBJ databases">
        <authorList>
            <person name="Rossello M."/>
        </authorList>
    </citation>
    <scope>NUCLEOTIDE SEQUENCE [LARGE SCALE GENOMIC DNA]</scope>
    <source>
        <strain evidence="7">cv. Chinese Spring</strain>
    </source>
</reference>
<dbReference type="SMART" id="SM00769">
    <property type="entry name" value="WHy"/>
    <property type="match status" value="1"/>
</dbReference>